<comment type="caution">
    <text evidence="7">The sequence shown here is derived from an EMBL/GenBank/DDBJ whole genome shotgun (WGS) entry which is preliminary data.</text>
</comment>
<feature type="domain" description="RING-type" evidence="6">
    <location>
        <begin position="267"/>
        <end position="308"/>
    </location>
</feature>
<dbReference type="PROSITE" id="PS50089">
    <property type="entry name" value="ZF_RING_2"/>
    <property type="match status" value="1"/>
</dbReference>
<reference evidence="7" key="1">
    <citation type="submission" date="2023-07" db="EMBL/GenBank/DDBJ databases">
        <authorList>
            <consortium name="AG Swart"/>
            <person name="Singh M."/>
            <person name="Singh A."/>
            <person name="Seah K."/>
            <person name="Emmerich C."/>
        </authorList>
    </citation>
    <scope>NUCLEOTIDE SEQUENCE</scope>
    <source>
        <strain evidence="7">DP1</strain>
    </source>
</reference>
<organism evidence="7 8">
    <name type="scientific">Euplotes crassus</name>
    <dbReference type="NCBI Taxonomy" id="5936"/>
    <lineage>
        <taxon>Eukaryota</taxon>
        <taxon>Sar</taxon>
        <taxon>Alveolata</taxon>
        <taxon>Ciliophora</taxon>
        <taxon>Intramacronucleata</taxon>
        <taxon>Spirotrichea</taxon>
        <taxon>Hypotrichia</taxon>
        <taxon>Euplotida</taxon>
        <taxon>Euplotidae</taxon>
        <taxon>Moneuplotes</taxon>
    </lineage>
</organism>
<feature type="transmembrane region" description="Helical" evidence="5">
    <location>
        <begin position="126"/>
        <end position="145"/>
    </location>
</feature>
<keyword evidence="3" id="KW-0862">Zinc</keyword>
<dbReference type="Gene3D" id="3.30.40.10">
    <property type="entry name" value="Zinc/RING finger domain, C3HC4 (zinc finger)"/>
    <property type="match status" value="1"/>
</dbReference>
<evidence type="ECO:0000256" key="2">
    <source>
        <dbReference type="ARBA" id="ARBA00022771"/>
    </source>
</evidence>
<keyword evidence="2 4" id="KW-0863">Zinc-finger</keyword>
<dbReference type="PANTHER" id="PTHR45969:SF81">
    <property type="entry name" value="OS08G0157400 PROTEIN"/>
    <property type="match status" value="1"/>
</dbReference>
<evidence type="ECO:0000256" key="5">
    <source>
        <dbReference type="SAM" id="Phobius"/>
    </source>
</evidence>
<dbReference type="Pfam" id="PF13639">
    <property type="entry name" value="zf-RING_2"/>
    <property type="match status" value="1"/>
</dbReference>
<feature type="transmembrane region" description="Helical" evidence="5">
    <location>
        <begin position="196"/>
        <end position="217"/>
    </location>
</feature>
<evidence type="ECO:0000313" key="7">
    <source>
        <dbReference type="EMBL" id="CAI2360420.1"/>
    </source>
</evidence>
<evidence type="ECO:0000259" key="6">
    <source>
        <dbReference type="PROSITE" id="PS50089"/>
    </source>
</evidence>
<dbReference type="GO" id="GO:0061630">
    <property type="term" value="F:ubiquitin protein ligase activity"/>
    <property type="evidence" value="ECO:0007669"/>
    <property type="project" value="TreeGrafter"/>
</dbReference>
<sequence>MEEYAEKVYNIVNGKSFMNVLYLTSFMVVFATILYRMFGALDITAFFLYFLINWYLTTTTLIFYLLLSSEIKICIELDTGPCLILIAMFLLPFSLCFGFFWLAIFVLLRGSKEEIQQENNDPERVLIIQVQFVLCSVMYWGLFLVTPIGFDREKDKGFWIAMALMMYFGLYCYSVYVQTRVYLYEIEWMPYLHPLTWLFLIGIVIWLPFFLVISYLLKICRTNEHLERDEPRELDQRRIWTDQRTNRKDQTEANGRSRKKVYEDSECIICLENFQESDRKKTTKCKHVFHSRCLTNWLKNRKTCPLCRRSI</sequence>
<keyword evidence="5" id="KW-0472">Membrane</keyword>
<dbReference type="GO" id="GO:0008270">
    <property type="term" value="F:zinc ion binding"/>
    <property type="evidence" value="ECO:0007669"/>
    <property type="project" value="UniProtKB-KW"/>
</dbReference>
<keyword evidence="1" id="KW-0479">Metal-binding</keyword>
<evidence type="ECO:0000256" key="3">
    <source>
        <dbReference type="ARBA" id="ARBA00022833"/>
    </source>
</evidence>
<dbReference type="EMBL" id="CAMPGE010001623">
    <property type="protein sequence ID" value="CAI2360420.1"/>
    <property type="molecule type" value="Genomic_DNA"/>
</dbReference>
<accession>A0AAD1X7K9</accession>
<dbReference type="InterPro" id="IPR013083">
    <property type="entry name" value="Znf_RING/FYVE/PHD"/>
</dbReference>
<dbReference type="SMART" id="SM00184">
    <property type="entry name" value="RING"/>
    <property type="match status" value="1"/>
</dbReference>
<feature type="transmembrane region" description="Helical" evidence="5">
    <location>
        <begin position="44"/>
        <end position="67"/>
    </location>
</feature>
<dbReference type="AlphaFoldDB" id="A0AAD1X7K9"/>
<proteinExistence type="predicted"/>
<keyword evidence="8" id="KW-1185">Reference proteome</keyword>
<gene>
    <name evidence="7" type="ORF">ECRASSUSDP1_LOCUS1722</name>
</gene>
<dbReference type="Proteomes" id="UP001295684">
    <property type="component" value="Unassembled WGS sequence"/>
</dbReference>
<evidence type="ECO:0000256" key="4">
    <source>
        <dbReference type="PROSITE-ProRule" id="PRU00175"/>
    </source>
</evidence>
<keyword evidence="5" id="KW-1133">Transmembrane helix</keyword>
<protein>
    <recommendedName>
        <fullName evidence="6">RING-type domain-containing protein</fullName>
    </recommendedName>
</protein>
<feature type="transmembrane region" description="Helical" evidence="5">
    <location>
        <begin position="20"/>
        <end position="38"/>
    </location>
</feature>
<dbReference type="PANTHER" id="PTHR45969">
    <property type="entry name" value="RING ZINC FINGER PROTEIN-RELATED"/>
    <property type="match status" value="1"/>
</dbReference>
<dbReference type="SUPFAM" id="SSF57850">
    <property type="entry name" value="RING/U-box"/>
    <property type="match status" value="1"/>
</dbReference>
<name>A0AAD1X7K9_EUPCR</name>
<evidence type="ECO:0000256" key="1">
    <source>
        <dbReference type="ARBA" id="ARBA00022723"/>
    </source>
</evidence>
<evidence type="ECO:0000313" key="8">
    <source>
        <dbReference type="Proteomes" id="UP001295684"/>
    </source>
</evidence>
<feature type="transmembrane region" description="Helical" evidence="5">
    <location>
        <begin position="79"/>
        <end position="106"/>
    </location>
</feature>
<keyword evidence="5" id="KW-0812">Transmembrane</keyword>
<feature type="transmembrane region" description="Helical" evidence="5">
    <location>
        <begin position="157"/>
        <end position="176"/>
    </location>
</feature>
<dbReference type="InterPro" id="IPR001841">
    <property type="entry name" value="Znf_RING"/>
</dbReference>
<dbReference type="GO" id="GO:0016567">
    <property type="term" value="P:protein ubiquitination"/>
    <property type="evidence" value="ECO:0007669"/>
    <property type="project" value="TreeGrafter"/>
</dbReference>